<dbReference type="PANTHER" id="PTHR46889">
    <property type="entry name" value="TRANSPOSASE INSF FOR INSERTION SEQUENCE IS3B-RELATED"/>
    <property type="match status" value="1"/>
</dbReference>
<feature type="domain" description="Integrase catalytic" evidence="2">
    <location>
        <begin position="127"/>
        <end position="289"/>
    </location>
</feature>
<dbReference type="EMBL" id="WWTB01000021">
    <property type="protein sequence ID" value="MZJ86484.1"/>
    <property type="molecule type" value="Genomic_DNA"/>
</dbReference>
<dbReference type="InterPro" id="IPR001584">
    <property type="entry name" value="Integrase_cat-core"/>
</dbReference>
<dbReference type="PANTHER" id="PTHR46889:SF4">
    <property type="entry name" value="TRANSPOSASE INSO FOR INSERTION SEQUENCE ELEMENT IS911B-RELATED"/>
    <property type="match status" value="1"/>
</dbReference>
<sequence>MTRAAAEAVGALRAEGHSLRHLLECSGLRRSTYYYALAHPRRPTRPELRDAAAEIFSRTANGCGHRQIAMCLRAELGAVVADKTVLKMMREMGIRCGIRRRGSRRRYSSYRGLVGSTFENVIARDFGAEGPWQKLGTDVTEFKVAGAKAYWAPVLDFCTKEIVASDISTSPDLAQQHRMLDRLLEALPDGAAPTMHSDMGWQYQHESYTSRLEGAGITQSMSRKGNCVDNAATEQLFGHVKDEFYRGREWGSFEDFKRDLEEYIVHWNTRRRQVRLKGLTPEEFRDRALAA</sequence>
<dbReference type="AlphaFoldDB" id="A0A6L8RL47"/>
<dbReference type="Gene3D" id="3.30.420.10">
    <property type="entry name" value="Ribonuclease H-like superfamily/Ribonuclease H"/>
    <property type="match status" value="1"/>
</dbReference>
<dbReference type="InterPro" id="IPR048020">
    <property type="entry name" value="Transpos_IS3"/>
</dbReference>
<dbReference type="InterPro" id="IPR036397">
    <property type="entry name" value="RNaseH_sf"/>
</dbReference>
<dbReference type="PROSITE" id="PS50994">
    <property type="entry name" value="INTEGRASE"/>
    <property type="match status" value="1"/>
</dbReference>
<name>A0A6L8RL47_9ACTN</name>
<evidence type="ECO:0000256" key="1">
    <source>
        <dbReference type="ARBA" id="ARBA00002286"/>
    </source>
</evidence>
<evidence type="ECO:0000313" key="3">
    <source>
        <dbReference type="EMBL" id="MZJ86484.1"/>
    </source>
</evidence>
<organism evidence="3 4">
    <name type="scientific">Collinsella aerofaciens</name>
    <dbReference type="NCBI Taxonomy" id="74426"/>
    <lineage>
        <taxon>Bacteria</taxon>
        <taxon>Bacillati</taxon>
        <taxon>Actinomycetota</taxon>
        <taxon>Coriobacteriia</taxon>
        <taxon>Coriobacteriales</taxon>
        <taxon>Coriobacteriaceae</taxon>
        <taxon>Collinsella</taxon>
    </lineage>
</organism>
<dbReference type="Pfam" id="PF13333">
    <property type="entry name" value="rve_2"/>
    <property type="match status" value="1"/>
</dbReference>
<evidence type="ECO:0000259" key="2">
    <source>
        <dbReference type="PROSITE" id="PS50994"/>
    </source>
</evidence>
<evidence type="ECO:0000313" key="4">
    <source>
        <dbReference type="Proteomes" id="UP000481598"/>
    </source>
</evidence>
<accession>A0A6L8RL47</accession>
<dbReference type="InterPro" id="IPR050900">
    <property type="entry name" value="Transposase_IS3/IS150/IS904"/>
</dbReference>
<dbReference type="NCBIfam" id="NF033516">
    <property type="entry name" value="transpos_IS3"/>
    <property type="match status" value="1"/>
</dbReference>
<dbReference type="SUPFAM" id="SSF53098">
    <property type="entry name" value="Ribonuclease H-like"/>
    <property type="match status" value="1"/>
</dbReference>
<dbReference type="GO" id="GO:0003676">
    <property type="term" value="F:nucleic acid binding"/>
    <property type="evidence" value="ECO:0007669"/>
    <property type="project" value="InterPro"/>
</dbReference>
<proteinExistence type="predicted"/>
<protein>
    <submittedName>
        <fullName evidence="3">IS3 family transposase</fullName>
    </submittedName>
</protein>
<dbReference type="InterPro" id="IPR025948">
    <property type="entry name" value="HTH-like_dom"/>
</dbReference>
<reference evidence="3 4" key="1">
    <citation type="journal article" date="2019" name="Nat. Med.">
        <title>A library of human gut bacterial isolates paired with longitudinal multiomics data enables mechanistic microbiome research.</title>
        <authorList>
            <person name="Poyet M."/>
            <person name="Groussin M."/>
            <person name="Gibbons S.M."/>
            <person name="Avila-Pacheco J."/>
            <person name="Jiang X."/>
            <person name="Kearney S.M."/>
            <person name="Perrotta A.R."/>
            <person name="Berdy B."/>
            <person name="Zhao S."/>
            <person name="Lieberman T.D."/>
            <person name="Swanson P.K."/>
            <person name="Smith M."/>
            <person name="Roesemann S."/>
            <person name="Alexander J.E."/>
            <person name="Rich S.A."/>
            <person name="Livny J."/>
            <person name="Vlamakis H."/>
            <person name="Clish C."/>
            <person name="Bullock K."/>
            <person name="Deik A."/>
            <person name="Scott J."/>
            <person name="Pierce K.A."/>
            <person name="Xavier R.J."/>
            <person name="Alm E.J."/>
        </authorList>
    </citation>
    <scope>NUCLEOTIDE SEQUENCE [LARGE SCALE GENOMIC DNA]</scope>
    <source>
        <strain evidence="3 4">BIOML-A10</strain>
    </source>
</reference>
<comment type="caution">
    <text evidence="3">The sequence shown here is derived from an EMBL/GenBank/DDBJ whole genome shotgun (WGS) entry which is preliminary data.</text>
</comment>
<comment type="function">
    <text evidence="1">Involved in the transposition of the insertion sequence.</text>
</comment>
<gene>
    <name evidence="3" type="ORF">GT635_08515</name>
</gene>
<dbReference type="Pfam" id="PF00665">
    <property type="entry name" value="rve"/>
    <property type="match status" value="1"/>
</dbReference>
<dbReference type="Pfam" id="PF13276">
    <property type="entry name" value="HTH_21"/>
    <property type="match status" value="1"/>
</dbReference>
<dbReference type="InterPro" id="IPR012337">
    <property type="entry name" value="RNaseH-like_sf"/>
</dbReference>
<dbReference type="GO" id="GO:0015074">
    <property type="term" value="P:DNA integration"/>
    <property type="evidence" value="ECO:0007669"/>
    <property type="project" value="InterPro"/>
</dbReference>
<dbReference type="Proteomes" id="UP000481598">
    <property type="component" value="Unassembled WGS sequence"/>
</dbReference>